<evidence type="ECO:0000256" key="2">
    <source>
        <dbReference type="SAM" id="Phobius"/>
    </source>
</evidence>
<feature type="compositionally biased region" description="Low complexity" evidence="1">
    <location>
        <begin position="327"/>
        <end position="352"/>
    </location>
</feature>
<dbReference type="GeneID" id="110985454"/>
<feature type="region of interest" description="Disordered" evidence="1">
    <location>
        <begin position="597"/>
        <end position="625"/>
    </location>
</feature>
<keyword evidence="3" id="KW-1185">Reference proteome</keyword>
<feature type="region of interest" description="Disordered" evidence="1">
    <location>
        <begin position="1"/>
        <end position="473"/>
    </location>
</feature>
<reference evidence="4" key="1">
    <citation type="submission" date="2025-08" db="UniProtKB">
        <authorList>
            <consortium name="RefSeq"/>
        </authorList>
    </citation>
    <scope>IDENTIFICATION</scope>
</reference>
<dbReference type="RefSeq" id="XP_022102182.1">
    <property type="nucleotide sequence ID" value="XM_022246490.1"/>
</dbReference>
<evidence type="ECO:0000313" key="3">
    <source>
        <dbReference type="Proteomes" id="UP000694845"/>
    </source>
</evidence>
<feature type="compositionally biased region" description="Low complexity" evidence="1">
    <location>
        <begin position="190"/>
        <end position="201"/>
    </location>
</feature>
<feature type="transmembrane region" description="Helical" evidence="2">
    <location>
        <begin position="682"/>
        <end position="704"/>
    </location>
</feature>
<keyword evidence="2" id="KW-0472">Membrane</keyword>
<accession>A0A8B7ZB26</accession>
<feature type="transmembrane region" description="Helical" evidence="2">
    <location>
        <begin position="724"/>
        <end position="743"/>
    </location>
</feature>
<evidence type="ECO:0000313" key="4">
    <source>
        <dbReference type="RefSeq" id="XP_022102182.1"/>
    </source>
</evidence>
<sequence length="853" mass="92771">MRLYYPEGNDLKVKIERSLSVPRARDDSDIKSDDDAEAPHPGHRFFTPQPDRKKPLLLPKPRASIPAVSPKIREGDEKHNDKESSPKAKTHDDTKEVEDRENDSVPNGHLPANEGTGARKTARLTALRAASTMEPLIPKRKAPSQPPLSKRRTSDTQLQVIEQLMKRNEALKHSGSSTLKPGFGKKVARSASSAGLLSPSSSHERHRGSRHQFLTPQPTRRKFNLVDRTPSFNDGSPVGPVARLALKNKRLTSHNSSDSAHSPDLSPSPSPHTPVSPLAAPAYKTKKMASQHSSDSGLTTESSPSPTPHTPVSPLAAPAFKIKKLNSQQSSDSGLSSDLSSSPSPLTPVSPLAAPAFSGRMRQTVRPAPAIPEGQQNKIDFHQWKGPDKEKQWTKPEKSNTGSKDGISRNRPISMPNNIRRVSRGSVNKSKQRQSAVRQVAARQLASTVRPPVSSPAIGRSNSSRQRHQSAPAGRVALALKHDPTTPVTSLTGGESQLNTAISKGIRRRHASDSLRKEVLRSVSIEKSRKMSLMSDDGRSKEEVTPLGKADFDFRQEMVRMKSGHDQPDASTQALNGSAKSSMKRFVSADNRSVYSDYPSTFSDSPGGSPTRQRPKLRRGRSSRTSLGSLKSMLASNEFLNDIFLSDRKSHRKLKGIVGALAGLVLGGFLFLGLYYGLEYSLVASIVMTSIATIIMSMTLAFTVRARCVAALMIPTLCTSRGRAAFLALIVTLLLTGPIDNIYTNAKVASDSMSCSAELAQNQTVLIRDAAREIFDVYIRTLEDSVRKLQDAAAAVQDAFEPVENALNDFVEALGEAKEAVRVAASHCKQIINGAYKIALKELTLQIEIVRAL</sequence>
<feature type="compositionally biased region" description="Basic and acidic residues" evidence="1">
    <location>
        <begin position="71"/>
        <end position="98"/>
    </location>
</feature>
<feature type="compositionally biased region" description="Low complexity" evidence="1">
    <location>
        <begin position="115"/>
        <end position="130"/>
    </location>
</feature>
<feature type="compositionally biased region" description="Basic and acidic residues" evidence="1">
    <location>
        <begin position="9"/>
        <end position="40"/>
    </location>
</feature>
<feature type="compositionally biased region" description="Low complexity" evidence="1">
    <location>
        <begin position="256"/>
        <end position="265"/>
    </location>
</feature>
<keyword evidence="2" id="KW-1133">Transmembrane helix</keyword>
<feature type="compositionally biased region" description="Basic and acidic residues" evidence="1">
    <location>
        <begin position="379"/>
        <end position="398"/>
    </location>
</feature>
<feature type="region of interest" description="Disordered" evidence="1">
    <location>
        <begin position="563"/>
        <end position="582"/>
    </location>
</feature>
<dbReference type="AlphaFoldDB" id="A0A8B7ZB26"/>
<feature type="compositionally biased region" description="Polar residues" evidence="1">
    <location>
        <begin position="569"/>
        <end position="581"/>
    </location>
</feature>
<feature type="transmembrane region" description="Helical" evidence="2">
    <location>
        <begin position="656"/>
        <end position="676"/>
    </location>
</feature>
<gene>
    <name evidence="4" type="primary">LOC110985454</name>
</gene>
<proteinExistence type="predicted"/>
<feature type="compositionally biased region" description="Basic residues" evidence="1">
    <location>
        <begin position="613"/>
        <end position="622"/>
    </location>
</feature>
<dbReference type="Proteomes" id="UP000694845">
    <property type="component" value="Unplaced"/>
</dbReference>
<dbReference type="PANTHER" id="PTHR21041">
    <property type="entry name" value="DENDRITIC CELL-SPECIFIC TRANSMEMBRANE PROTEIN"/>
    <property type="match status" value="1"/>
</dbReference>
<dbReference type="KEGG" id="aplc:110985454"/>
<keyword evidence="2" id="KW-0812">Transmembrane</keyword>
<feature type="compositionally biased region" description="Polar residues" evidence="1">
    <location>
        <begin position="597"/>
        <end position="612"/>
    </location>
</feature>
<feature type="compositionally biased region" description="Polar residues" evidence="1">
    <location>
        <begin position="425"/>
        <end position="437"/>
    </location>
</feature>
<organism evidence="3 4">
    <name type="scientific">Acanthaster planci</name>
    <name type="common">Crown-of-thorns starfish</name>
    <dbReference type="NCBI Taxonomy" id="133434"/>
    <lineage>
        <taxon>Eukaryota</taxon>
        <taxon>Metazoa</taxon>
        <taxon>Echinodermata</taxon>
        <taxon>Eleutherozoa</taxon>
        <taxon>Asterozoa</taxon>
        <taxon>Asteroidea</taxon>
        <taxon>Valvatacea</taxon>
        <taxon>Valvatida</taxon>
        <taxon>Acanthasteridae</taxon>
        <taxon>Acanthaster</taxon>
    </lineage>
</organism>
<evidence type="ECO:0000256" key="1">
    <source>
        <dbReference type="SAM" id="MobiDB-lite"/>
    </source>
</evidence>
<dbReference type="OrthoDB" id="5985669at2759"/>
<dbReference type="InterPro" id="IPR051856">
    <property type="entry name" value="CSR-E3_Ligase_Protein"/>
</dbReference>
<dbReference type="PANTHER" id="PTHR21041:SF9">
    <property type="entry name" value="DENDRITIC CELL-SPECIFIC TRANSMEMBRANE PROTEIN-LIKE DOMAIN-CONTAINING PROTEIN"/>
    <property type="match status" value="1"/>
</dbReference>
<protein>
    <submittedName>
        <fullName evidence="4">Serine/arginine repetitive matrix protein 1-like isoform X1</fullName>
    </submittedName>
</protein>
<name>A0A8B7ZB26_ACAPL</name>